<evidence type="ECO:0000313" key="1">
    <source>
        <dbReference type="EMBL" id="RMB56370.1"/>
    </source>
</evidence>
<dbReference type="AlphaFoldDB" id="A0A3M0FUA3"/>
<sequence length="259" mass="29280">MKKILFLLLFVVTGAIAQERIKIRGQILVPDGDSREGITVFDKSSNAGTITDENGFFTLSVGLNDRVVFSALQYNDVVVIVDEGIIQNKGMRLELVENLTVLDNVTVRPYDLSGNISVDVGKVKTQSFNPIKATTIAEIENDYEIVADAQTSVRNEAIEGLNFQNGLNFVNIFRAIFQKSDHYKIDKNAIEPNVDVVLRKLYNDAFFQENMGLEIEEISPFVFYAEQEGLDASYFDRGRELELLEFLLEKSESYKKNRN</sequence>
<proteinExistence type="predicted"/>
<organism evidence="1 2">
    <name type="scientific">Dokdonia sinensis</name>
    <dbReference type="NCBI Taxonomy" id="2479847"/>
    <lineage>
        <taxon>Bacteria</taxon>
        <taxon>Pseudomonadati</taxon>
        <taxon>Bacteroidota</taxon>
        <taxon>Flavobacteriia</taxon>
        <taxon>Flavobacteriales</taxon>
        <taxon>Flavobacteriaceae</taxon>
        <taxon>Dokdonia</taxon>
    </lineage>
</organism>
<gene>
    <name evidence="1" type="ORF">EAX61_14905</name>
</gene>
<accession>A0A3M0FUA3</accession>
<dbReference type="Proteomes" id="UP000281985">
    <property type="component" value="Unassembled WGS sequence"/>
</dbReference>
<comment type="caution">
    <text evidence="1">The sequence shown here is derived from an EMBL/GenBank/DDBJ whole genome shotgun (WGS) entry which is preliminary data.</text>
</comment>
<evidence type="ECO:0008006" key="3">
    <source>
        <dbReference type="Google" id="ProtNLM"/>
    </source>
</evidence>
<dbReference type="EMBL" id="REFV01000018">
    <property type="protein sequence ID" value="RMB56370.1"/>
    <property type="molecule type" value="Genomic_DNA"/>
</dbReference>
<protein>
    <recommendedName>
        <fullName evidence="3">Carboxypeptidase-like regulatory domain-containing protein</fullName>
    </recommendedName>
</protein>
<dbReference type="RefSeq" id="WP_121918510.1">
    <property type="nucleotide sequence ID" value="NZ_REFV01000018.1"/>
</dbReference>
<name>A0A3M0FUA3_9FLAO</name>
<dbReference type="OrthoDB" id="1436952at2"/>
<evidence type="ECO:0000313" key="2">
    <source>
        <dbReference type="Proteomes" id="UP000281985"/>
    </source>
</evidence>
<reference evidence="1 2" key="1">
    <citation type="submission" date="2018-10" db="EMBL/GenBank/DDBJ databases">
        <title>Dokdonia luteus sp. nov., isolated from sea water.</title>
        <authorList>
            <person name="Zhou L.Y."/>
            <person name="Du Z.J."/>
        </authorList>
    </citation>
    <scope>NUCLEOTIDE SEQUENCE [LARGE SCALE GENOMIC DNA]</scope>
    <source>
        <strain evidence="1 2">SH27</strain>
    </source>
</reference>
<dbReference type="SUPFAM" id="SSF49464">
    <property type="entry name" value="Carboxypeptidase regulatory domain-like"/>
    <property type="match status" value="1"/>
</dbReference>
<keyword evidence="2" id="KW-1185">Reference proteome</keyword>
<dbReference type="InterPro" id="IPR008969">
    <property type="entry name" value="CarboxyPept-like_regulatory"/>
</dbReference>